<evidence type="ECO:0000256" key="2">
    <source>
        <dbReference type="ARBA" id="ARBA00022630"/>
    </source>
</evidence>
<feature type="binding site" evidence="7">
    <location>
        <position position="124"/>
    </location>
    <ligand>
        <name>FMN</name>
        <dbReference type="ChEBI" id="CHEBI:58210"/>
    </ligand>
</feature>
<organism evidence="9 10">
    <name type="scientific">Legionella massiliensis</name>
    <dbReference type="NCBI Taxonomy" id="1034943"/>
    <lineage>
        <taxon>Bacteria</taxon>
        <taxon>Pseudomonadati</taxon>
        <taxon>Pseudomonadota</taxon>
        <taxon>Gammaproteobacteria</taxon>
        <taxon>Legionellales</taxon>
        <taxon>Legionellaceae</taxon>
        <taxon>Legionella</taxon>
    </lineage>
</organism>
<dbReference type="SUPFAM" id="SSF52507">
    <property type="entry name" value="Homo-oligomeric flavin-containing Cys decarboxylases, HFCD"/>
    <property type="match status" value="1"/>
</dbReference>
<comment type="caution">
    <text evidence="7">Lacks conserved residue(s) required for the propagation of feature annotation.</text>
</comment>
<accession>A0A078L162</accession>
<dbReference type="AlphaFoldDB" id="A0A078L162"/>
<keyword evidence="10" id="KW-1185">Reference proteome</keyword>
<protein>
    <recommendedName>
        <fullName evidence="7">Flavin prenyltransferase UbiX</fullName>
        <ecNumber evidence="7">2.5.1.129</ecNumber>
    </recommendedName>
</protein>
<dbReference type="InterPro" id="IPR036551">
    <property type="entry name" value="Flavin_trans-like"/>
</dbReference>
<dbReference type="NCBIfam" id="TIGR00421">
    <property type="entry name" value="ubiX_pad"/>
    <property type="match status" value="1"/>
</dbReference>
<evidence type="ECO:0000256" key="4">
    <source>
        <dbReference type="ARBA" id="ARBA00022679"/>
    </source>
</evidence>
<feature type="binding site" evidence="7">
    <location>
        <position position="154"/>
    </location>
    <ligand>
        <name>dimethylallyl phosphate</name>
        <dbReference type="ChEBI" id="CHEBI:88052"/>
    </ligand>
</feature>
<sequence length="198" mass="22164">MKKKRIIIGITGASGIIYGIRLLELLAKTEYETHLIVSKAAHQTRVYESKLKASELYALADKHYPIHDIAACISSGSYVTCGMIIAPCSMRSLAEIACGTTSNLLTRSADVILKERRRLVLMVRESPLHLTHIENMKRATEMGAIIAPPVPAFYNRPKTIDELVNHSVGRVLDLFDIEVDIVKRWSEDNKKLSEEFGE</sequence>
<dbReference type="EMBL" id="CCSB01000002">
    <property type="protein sequence ID" value="CDZ77774.1"/>
    <property type="molecule type" value="Genomic_DNA"/>
</dbReference>
<dbReference type="STRING" id="1034943.BN59_02064"/>
<evidence type="ECO:0000256" key="7">
    <source>
        <dbReference type="HAMAP-Rule" id="MF_01984"/>
    </source>
</evidence>
<keyword evidence="1 7" id="KW-0637">Prenyltransferase</keyword>
<reference evidence="9 10" key="1">
    <citation type="submission" date="2014-06" db="EMBL/GenBank/DDBJ databases">
        <authorList>
            <person name="Urmite Genomes Urmite Genomes"/>
        </authorList>
    </citation>
    <scope>NUCLEOTIDE SEQUENCE [LARGE SCALE GENOMIC DNA]</scope>
</reference>
<dbReference type="FunFam" id="3.40.50.1950:FF:000001">
    <property type="entry name" value="Flavin prenyltransferase UbiX"/>
    <property type="match status" value="1"/>
</dbReference>
<keyword evidence="3 7" id="KW-0288">FMN</keyword>
<comment type="catalytic activity">
    <reaction evidence="5 7">
        <text>dimethylallyl phosphate + FMNH2 = prenylated FMNH2 + phosphate</text>
        <dbReference type="Rhea" id="RHEA:37743"/>
        <dbReference type="ChEBI" id="CHEBI:43474"/>
        <dbReference type="ChEBI" id="CHEBI:57618"/>
        <dbReference type="ChEBI" id="CHEBI:87467"/>
        <dbReference type="ChEBI" id="CHEBI:88052"/>
        <dbReference type="EC" id="2.5.1.129"/>
    </reaction>
</comment>
<dbReference type="NCBIfam" id="NF004685">
    <property type="entry name" value="PRK06029.1"/>
    <property type="match status" value="1"/>
</dbReference>
<keyword evidence="2 7" id="KW-0285">Flavoprotein</keyword>
<comment type="function">
    <text evidence="7">Flavin prenyltransferase that catalyzes the synthesis of the prenylated FMN cofactor (prenyl-FMN) for 4-hydroxy-3-polyprenylbenzoic acid decarboxylase UbiD. The prenyltransferase is metal-independent and links a dimethylallyl moiety from dimethylallyl monophosphate (DMAP) to the flavin N5 and C6 atoms of FMN.</text>
</comment>
<dbReference type="GO" id="GO:0016831">
    <property type="term" value="F:carboxy-lyase activity"/>
    <property type="evidence" value="ECO:0007669"/>
    <property type="project" value="TreeGrafter"/>
</dbReference>
<dbReference type="GO" id="GO:0106141">
    <property type="term" value="F:flavin prenyltransferase activity"/>
    <property type="evidence" value="ECO:0007669"/>
    <property type="project" value="UniProtKB-EC"/>
</dbReference>
<evidence type="ECO:0000256" key="5">
    <source>
        <dbReference type="ARBA" id="ARBA00050612"/>
    </source>
</evidence>
<dbReference type="Gene3D" id="3.40.50.1950">
    <property type="entry name" value="Flavin prenyltransferase-like"/>
    <property type="match status" value="1"/>
</dbReference>
<feature type="binding site" evidence="7">
    <location>
        <position position="170"/>
    </location>
    <ligand>
        <name>dimethylallyl phosphate</name>
        <dbReference type="ChEBI" id="CHEBI:88052"/>
    </ligand>
</feature>
<dbReference type="RefSeq" id="WP_043874254.1">
    <property type="nucleotide sequence ID" value="NZ_CCVW01000002.1"/>
</dbReference>
<evidence type="ECO:0000256" key="1">
    <source>
        <dbReference type="ARBA" id="ARBA00022602"/>
    </source>
</evidence>
<proteinExistence type="inferred from homology"/>
<keyword evidence="4 7" id="KW-0808">Transferase</keyword>
<gene>
    <name evidence="9" type="primary">bsdB</name>
    <name evidence="7" type="synonym">ubiX</name>
    <name evidence="9" type="ORF">BN59_02064</name>
</gene>
<dbReference type="HAMAP" id="MF_01984">
    <property type="entry name" value="ubiX_pad"/>
    <property type="match status" value="1"/>
</dbReference>
<dbReference type="PANTHER" id="PTHR43374:SF1">
    <property type="entry name" value="FLAVIN PRENYLTRANSFERASE PAD1, MITOCHONDRIAL"/>
    <property type="match status" value="1"/>
</dbReference>
<feature type="binding site" evidence="7">
    <location>
        <position position="38"/>
    </location>
    <ligand>
        <name>FMN</name>
        <dbReference type="ChEBI" id="CHEBI:58210"/>
    </ligand>
</feature>
<evidence type="ECO:0000256" key="3">
    <source>
        <dbReference type="ARBA" id="ARBA00022643"/>
    </source>
</evidence>
<dbReference type="PANTHER" id="PTHR43374">
    <property type="entry name" value="FLAVIN PRENYLTRANSFERASE"/>
    <property type="match status" value="1"/>
</dbReference>
<dbReference type="Proteomes" id="UP000044071">
    <property type="component" value="Unassembled WGS sequence"/>
</dbReference>
<evidence type="ECO:0000313" key="10">
    <source>
        <dbReference type="Proteomes" id="UP000044071"/>
    </source>
</evidence>
<comment type="similarity">
    <text evidence="6 7">Belongs to the UbiX/PAD1 family.</text>
</comment>
<dbReference type="InterPro" id="IPR004507">
    <property type="entry name" value="UbiX-like"/>
</dbReference>
<evidence type="ECO:0000259" key="8">
    <source>
        <dbReference type="Pfam" id="PF02441"/>
    </source>
</evidence>
<feature type="domain" description="Flavoprotein" evidence="8">
    <location>
        <begin position="4"/>
        <end position="174"/>
    </location>
</feature>
<dbReference type="InterPro" id="IPR003382">
    <property type="entry name" value="Flavoprotein"/>
</dbReference>
<name>A0A078L162_9GAMM</name>
<dbReference type="Pfam" id="PF02441">
    <property type="entry name" value="Flavoprotein"/>
    <property type="match status" value="1"/>
</dbReference>
<evidence type="ECO:0000256" key="6">
    <source>
        <dbReference type="ARBA" id="ARBA00060793"/>
    </source>
</evidence>
<dbReference type="eggNOG" id="COG0163">
    <property type="taxonomic scope" value="Bacteria"/>
</dbReference>
<evidence type="ECO:0000313" key="9">
    <source>
        <dbReference type="EMBL" id="CDZ77774.1"/>
    </source>
</evidence>
<dbReference type="OrthoDB" id="9781577at2"/>
<feature type="binding site" evidence="7">
    <location>
        <begin position="89"/>
        <end position="92"/>
    </location>
    <ligand>
        <name>FMN</name>
        <dbReference type="ChEBI" id="CHEBI:58210"/>
    </ligand>
</feature>
<feature type="binding site" evidence="7">
    <location>
        <begin position="12"/>
        <end position="14"/>
    </location>
    <ligand>
        <name>FMN</name>
        <dbReference type="ChEBI" id="CHEBI:58210"/>
    </ligand>
</feature>
<dbReference type="EC" id="2.5.1.129" evidence="7"/>